<keyword evidence="3" id="KW-1185">Reference proteome</keyword>
<evidence type="ECO:0000313" key="2">
    <source>
        <dbReference type="EMBL" id="KAK2074046.1"/>
    </source>
</evidence>
<feature type="compositionally biased region" description="Basic and acidic residues" evidence="1">
    <location>
        <begin position="226"/>
        <end position="240"/>
    </location>
</feature>
<feature type="compositionally biased region" description="Low complexity" evidence="1">
    <location>
        <begin position="78"/>
        <end position="90"/>
    </location>
</feature>
<feature type="compositionally biased region" description="Basic and acidic residues" evidence="1">
    <location>
        <begin position="360"/>
        <end position="374"/>
    </location>
</feature>
<gene>
    <name evidence="2" type="ORF">P8C59_008283</name>
</gene>
<name>A0AAD9IA53_9PEZI</name>
<evidence type="ECO:0000313" key="3">
    <source>
        <dbReference type="Proteomes" id="UP001217918"/>
    </source>
</evidence>
<feature type="compositionally biased region" description="Polar residues" evidence="1">
    <location>
        <begin position="382"/>
        <end position="399"/>
    </location>
</feature>
<protein>
    <submittedName>
        <fullName evidence="2">Uncharacterized protein</fullName>
    </submittedName>
</protein>
<feature type="compositionally biased region" description="Polar residues" evidence="1">
    <location>
        <begin position="241"/>
        <end position="257"/>
    </location>
</feature>
<feature type="region of interest" description="Disordered" evidence="1">
    <location>
        <begin position="1"/>
        <end position="576"/>
    </location>
</feature>
<reference evidence="2" key="1">
    <citation type="journal article" date="2023" name="Mol. Plant Microbe Interact.">
        <title>Elucidating the Obligate Nature and Biological Capacity of an Invasive Fungal Corn Pathogen.</title>
        <authorList>
            <person name="MacCready J.S."/>
            <person name="Roggenkamp E.M."/>
            <person name="Gdanetz K."/>
            <person name="Chilvers M.I."/>
        </authorList>
    </citation>
    <scope>NUCLEOTIDE SEQUENCE</scope>
    <source>
        <strain evidence="2">PM02</strain>
    </source>
</reference>
<feature type="compositionally biased region" description="Polar residues" evidence="1">
    <location>
        <begin position="336"/>
        <end position="347"/>
    </location>
</feature>
<feature type="compositionally biased region" description="Polar residues" evidence="1">
    <location>
        <begin position="294"/>
        <end position="303"/>
    </location>
</feature>
<feature type="compositionally biased region" description="Low complexity" evidence="1">
    <location>
        <begin position="466"/>
        <end position="483"/>
    </location>
</feature>
<feature type="compositionally biased region" description="Polar residues" evidence="1">
    <location>
        <begin position="59"/>
        <end position="71"/>
    </location>
</feature>
<dbReference type="EMBL" id="JAQQPM010000007">
    <property type="protein sequence ID" value="KAK2074046.1"/>
    <property type="molecule type" value="Genomic_DNA"/>
</dbReference>
<feature type="compositionally biased region" description="Low complexity" evidence="1">
    <location>
        <begin position="167"/>
        <end position="183"/>
    </location>
</feature>
<feature type="compositionally biased region" description="Low complexity" evidence="1">
    <location>
        <begin position="538"/>
        <end position="549"/>
    </location>
</feature>
<organism evidence="2 3">
    <name type="scientific">Phyllachora maydis</name>
    <dbReference type="NCBI Taxonomy" id="1825666"/>
    <lineage>
        <taxon>Eukaryota</taxon>
        <taxon>Fungi</taxon>
        <taxon>Dikarya</taxon>
        <taxon>Ascomycota</taxon>
        <taxon>Pezizomycotina</taxon>
        <taxon>Sordariomycetes</taxon>
        <taxon>Sordariomycetidae</taxon>
        <taxon>Phyllachorales</taxon>
        <taxon>Phyllachoraceae</taxon>
        <taxon>Phyllachora</taxon>
    </lineage>
</organism>
<dbReference type="Proteomes" id="UP001217918">
    <property type="component" value="Unassembled WGS sequence"/>
</dbReference>
<accession>A0AAD9IA53</accession>
<comment type="caution">
    <text evidence="2">The sequence shown here is derived from an EMBL/GenBank/DDBJ whole genome shotgun (WGS) entry which is preliminary data.</text>
</comment>
<proteinExistence type="predicted"/>
<sequence length="642" mass="65767">MSAGKVGNLRAMFEQRVESSPPERGRSPGIPAEGSGSPRPLSKVRTSFVAVEKDGRIGLQSTNSRDSSVSSHRPGDGTTTLAATAPATLPDKSNARAESMEVPATRTNLKDQPIPESPRVERGDANPGAAPSQALGTGKGDVSTGKVASLQSKSDVKDSKPNGGGVASTAAAKANGAGKQGNVNSTSDGSHLKNKPTAAKVVPKPTERPVTTKTARPAAKPASHAKPTEKKPTTTSRTEKSNTSIPISTQRPTSSAAPVQKLPPLLPNPSSGTGFVKPKVKSPTRPVKLPPGLTSHTAASGSKVNGPLQGQPVSRAGVTHPEGRSPSRAGAAVASTARTKSLSSTVSRPRPSVGLPPKQAAKDHPPARKEKDVDEGFLSRMTRPTQSSSSKTNDKTLTTPPKKLAESPATKHVAHRSVPYQFEPKPVKKVIKAAPASGPASVSSPQPVNHEAKPDPKTQQSTVNKTAAAAEQAATAEQAVAVAKEGDGAESLTLDPTAGVVPEKSETAELPVAQVSHEEANTPASAAEGDGAPVAVQEAETNEVTTVPTPEEDEAQSARVAEGQAEVIKPEQPLDDEQAAKYVNGGLEQHVPDEGKTEPALGNVVEGSTINHAAGPEPVPAEDQVTVEEEMGVPAAGALGSP</sequence>
<dbReference type="AlphaFoldDB" id="A0AAD9IA53"/>
<feature type="compositionally biased region" description="Basic and acidic residues" evidence="1">
    <location>
        <begin position="13"/>
        <end position="26"/>
    </location>
</feature>
<feature type="compositionally biased region" description="Low complexity" evidence="1">
    <location>
        <begin position="208"/>
        <end position="222"/>
    </location>
</feature>
<feature type="compositionally biased region" description="Low complexity" evidence="1">
    <location>
        <begin position="432"/>
        <end position="447"/>
    </location>
</feature>
<evidence type="ECO:0000256" key="1">
    <source>
        <dbReference type="SAM" id="MobiDB-lite"/>
    </source>
</evidence>